<dbReference type="InterPro" id="IPR018097">
    <property type="entry name" value="EGF_Ca-bd_CS"/>
</dbReference>
<evidence type="ECO:0000256" key="8">
    <source>
        <dbReference type="ARBA" id="ARBA00022741"/>
    </source>
</evidence>
<dbReference type="InterPro" id="IPR049883">
    <property type="entry name" value="NOTCH1_EGF-like"/>
</dbReference>
<protein>
    <submittedName>
        <fullName evidence="20">Uncharacterized protein</fullName>
    </submittedName>
</protein>
<keyword evidence="11 17" id="KW-1133">Transmembrane helix</keyword>
<evidence type="ECO:0000256" key="14">
    <source>
        <dbReference type="ARBA" id="ARBA00023180"/>
    </source>
</evidence>
<evidence type="ECO:0000256" key="6">
    <source>
        <dbReference type="ARBA" id="ARBA00022729"/>
    </source>
</evidence>
<evidence type="ECO:0000313" key="21">
    <source>
        <dbReference type="Proteomes" id="UP000823388"/>
    </source>
</evidence>
<dbReference type="InterPro" id="IPR009030">
    <property type="entry name" value="Growth_fac_rcpt_cys_sf"/>
</dbReference>
<dbReference type="SUPFAM" id="SSF56112">
    <property type="entry name" value="Protein kinase-like (PK-like)"/>
    <property type="match status" value="1"/>
</dbReference>
<dbReference type="Pfam" id="PF13947">
    <property type="entry name" value="GUB_WAK_bind"/>
    <property type="match status" value="1"/>
</dbReference>
<dbReference type="Proteomes" id="UP000823388">
    <property type="component" value="Chromosome 6K"/>
</dbReference>
<keyword evidence="21" id="KW-1185">Reference proteome</keyword>
<dbReference type="EMBL" id="CM029047">
    <property type="protein sequence ID" value="KAG2584827.1"/>
    <property type="molecule type" value="Genomic_DNA"/>
</dbReference>
<dbReference type="InterPro" id="IPR011009">
    <property type="entry name" value="Kinase-like_dom_sf"/>
</dbReference>
<comment type="caution">
    <text evidence="15">Lacks conserved residue(s) required for the propagation of feature annotation.</text>
</comment>
<keyword evidence="2" id="KW-0723">Serine/threonine-protein kinase</keyword>
<evidence type="ECO:0000256" key="12">
    <source>
        <dbReference type="ARBA" id="ARBA00023136"/>
    </source>
</evidence>
<reference evidence="20" key="1">
    <citation type="submission" date="2020-05" db="EMBL/GenBank/DDBJ databases">
        <title>WGS assembly of Panicum virgatum.</title>
        <authorList>
            <person name="Lovell J.T."/>
            <person name="Jenkins J."/>
            <person name="Shu S."/>
            <person name="Juenger T.E."/>
            <person name="Schmutz J."/>
        </authorList>
    </citation>
    <scope>NUCLEOTIDE SEQUENCE</scope>
    <source>
        <strain evidence="20">AP13</strain>
    </source>
</reference>
<dbReference type="FunFam" id="1.10.510.10:FF:000084">
    <property type="entry name" value="Wall-associated receptor kinase 2"/>
    <property type="match status" value="1"/>
</dbReference>
<evidence type="ECO:0000256" key="10">
    <source>
        <dbReference type="ARBA" id="ARBA00022840"/>
    </source>
</evidence>
<evidence type="ECO:0000256" key="5">
    <source>
        <dbReference type="ARBA" id="ARBA00022692"/>
    </source>
</evidence>
<evidence type="ECO:0000256" key="4">
    <source>
        <dbReference type="ARBA" id="ARBA00022679"/>
    </source>
</evidence>
<keyword evidence="10 16" id="KW-0067">ATP-binding</keyword>
<dbReference type="InterPro" id="IPR001245">
    <property type="entry name" value="Ser-Thr/Tyr_kinase_cat_dom"/>
</dbReference>
<dbReference type="GO" id="GO:0005886">
    <property type="term" value="C:plasma membrane"/>
    <property type="evidence" value="ECO:0007669"/>
    <property type="project" value="TreeGrafter"/>
</dbReference>
<evidence type="ECO:0000256" key="15">
    <source>
        <dbReference type="PROSITE-ProRule" id="PRU00076"/>
    </source>
</evidence>
<evidence type="ECO:0000256" key="16">
    <source>
        <dbReference type="PROSITE-ProRule" id="PRU10141"/>
    </source>
</evidence>
<keyword evidence="5 17" id="KW-0812">Transmembrane</keyword>
<dbReference type="PROSITE" id="PS00107">
    <property type="entry name" value="PROTEIN_KINASE_ATP"/>
    <property type="match status" value="1"/>
</dbReference>
<dbReference type="SMART" id="SM00179">
    <property type="entry name" value="EGF_CA"/>
    <property type="match status" value="2"/>
</dbReference>
<dbReference type="InterPro" id="IPR008271">
    <property type="entry name" value="Ser/Thr_kinase_AS"/>
</dbReference>
<name>A0A8T0RFV4_PANVG</name>
<evidence type="ECO:0000256" key="13">
    <source>
        <dbReference type="ARBA" id="ARBA00023157"/>
    </source>
</evidence>
<dbReference type="InterPro" id="IPR000152">
    <property type="entry name" value="EGF-type_Asp/Asn_hydroxyl_site"/>
</dbReference>
<feature type="domain" description="EGF-like" evidence="19">
    <location>
        <begin position="311"/>
        <end position="348"/>
    </location>
</feature>
<evidence type="ECO:0000256" key="11">
    <source>
        <dbReference type="ARBA" id="ARBA00022989"/>
    </source>
</evidence>
<dbReference type="PROSITE" id="PS50026">
    <property type="entry name" value="EGF_3"/>
    <property type="match status" value="1"/>
</dbReference>
<keyword evidence="8 16" id="KW-0547">Nucleotide-binding</keyword>
<dbReference type="AlphaFoldDB" id="A0A8T0RFV4"/>
<evidence type="ECO:0000256" key="2">
    <source>
        <dbReference type="ARBA" id="ARBA00022527"/>
    </source>
</evidence>
<dbReference type="InterPro" id="IPR045274">
    <property type="entry name" value="WAK-like"/>
</dbReference>
<keyword evidence="9" id="KW-0418">Kinase</keyword>
<dbReference type="GO" id="GO:0005524">
    <property type="term" value="F:ATP binding"/>
    <property type="evidence" value="ECO:0007669"/>
    <property type="project" value="UniProtKB-UniRule"/>
</dbReference>
<dbReference type="PROSITE" id="PS01187">
    <property type="entry name" value="EGF_CA"/>
    <property type="match status" value="1"/>
</dbReference>
<dbReference type="OrthoDB" id="10045365at2759"/>
<dbReference type="InterPro" id="IPR000719">
    <property type="entry name" value="Prot_kinase_dom"/>
</dbReference>
<organism evidence="20 21">
    <name type="scientific">Panicum virgatum</name>
    <name type="common">Blackwell switchgrass</name>
    <dbReference type="NCBI Taxonomy" id="38727"/>
    <lineage>
        <taxon>Eukaryota</taxon>
        <taxon>Viridiplantae</taxon>
        <taxon>Streptophyta</taxon>
        <taxon>Embryophyta</taxon>
        <taxon>Tracheophyta</taxon>
        <taxon>Spermatophyta</taxon>
        <taxon>Magnoliopsida</taxon>
        <taxon>Liliopsida</taxon>
        <taxon>Poales</taxon>
        <taxon>Poaceae</taxon>
        <taxon>PACMAD clade</taxon>
        <taxon>Panicoideae</taxon>
        <taxon>Panicodae</taxon>
        <taxon>Paniceae</taxon>
        <taxon>Panicinae</taxon>
        <taxon>Panicum</taxon>
        <taxon>Panicum sect. Hiantes</taxon>
    </lineage>
</organism>
<sequence length="818" mass="89511">MHENMGEAVESKRVAAAFAAVVATLLLPPPFGGAAAAAPNCTRSCGNISVPYPFGIEPGCYHATWFNLTCDLSFRPPKLFLGDGTVQVLEISAPNATVRINSSRVEFASRGGGDGRAMNGTWGLGRLPQDGPYFLSEDTNMLLVDSCNVQAVVRGGEENSLVASCSSVCPPAYQDGKYFGYLVGVRGGCIGIGCCQANIYIGYSFYSIQINKLDGSFDPAGPNATDSIYIVDQGYNYSISDTAVPETRQTLNWMIAYNMTCPTNASAPECRSAYSSCLNTSDYAMGPAKGYKCQCSHGYQGNPYIADGCKDVDECSSPESYPCYGKCTNTQGSFICQCPHGFEGNASVPNGCQDIDECQNKESHGCYGECKNFPGTFQCQCPNGTYGNPFTKNGCLITITKKNSLTGLSIGLGVGGGISLLLALGTPFIIRKIKLQRVKNMRDKFFNQNHGLLLQQLVSHNADIGERMIITLRELEKATNNFDRARVIGGGGHGVVFKGMIDLKVVAIKKSRILVQREIDEFINEVAVLSQVNHRNVVKLLGCCLETEVPLLVYEFISNGTLYQYLHVQGPVSLPWADRIRIALEVARALSYLHSAASMPIFHRDIKSANILLDDSLTAKVADFGTSRYIPIDQTGVTTEVQGTKGYLDPLYHYTGRLTDKSDVFSFGVLLIELLTRKKPFVYRSEHGDNLVSHFRKLLSIGNLVGIIDAQVMEEEDGEVQEVAAIAAMCTKLRGEDRPTMREVETTLESILVKKKQVPCVTTRRRHDEVEAPVHYMSVELVSNESSRQHTIKEANTSEASRQYTMEEEILLSESYPR</sequence>
<keyword evidence="14" id="KW-0325">Glycoprotein</keyword>
<dbReference type="PROSITE" id="PS00108">
    <property type="entry name" value="PROTEIN_KINASE_ST"/>
    <property type="match status" value="1"/>
</dbReference>
<dbReference type="FunFam" id="3.30.200.20:FF:000043">
    <property type="entry name" value="Wall-associated receptor kinase 2"/>
    <property type="match status" value="1"/>
</dbReference>
<dbReference type="PANTHER" id="PTHR27005">
    <property type="entry name" value="WALL-ASSOCIATED RECEPTOR KINASE-LIKE 21"/>
    <property type="match status" value="1"/>
</dbReference>
<keyword evidence="13" id="KW-1015">Disulfide bond</keyword>
<evidence type="ECO:0000313" key="20">
    <source>
        <dbReference type="EMBL" id="KAG2584827.1"/>
    </source>
</evidence>
<accession>A0A8T0RFV4</accession>
<feature type="domain" description="Protein kinase" evidence="18">
    <location>
        <begin position="482"/>
        <end position="752"/>
    </location>
</feature>
<dbReference type="PANTHER" id="PTHR27005:SF495">
    <property type="entry name" value="PROTEIN KINASE DOMAIN-CONTAINING PROTEIN"/>
    <property type="match status" value="1"/>
</dbReference>
<evidence type="ECO:0000259" key="18">
    <source>
        <dbReference type="PROSITE" id="PS50011"/>
    </source>
</evidence>
<dbReference type="InterPro" id="IPR025287">
    <property type="entry name" value="WAK_GUB"/>
</dbReference>
<dbReference type="FunFam" id="2.10.25.10:FF:000355">
    <property type="entry name" value="Wall-associated receptor kinase 3"/>
    <property type="match status" value="1"/>
</dbReference>
<dbReference type="GO" id="GO:0005509">
    <property type="term" value="F:calcium ion binding"/>
    <property type="evidence" value="ECO:0007669"/>
    <property type="project" value="InterPro"/>
</dbReference>
<comment type="caution">
    <text evidence="20">The sequence shown here is derived from an EMBL/GenBank/DDBJ whole genome shotgun (WGS) entry which is preliminary data.</text>
</comment>
<keyword evidence="12 17" id="KW-0472">Membrane</keyword>
<keyword evidence="3 15" id="KW-0245">EGF-like domain</keyword>
<keyword evidence="4" id="KW-0808">Transferase</keyword>
<dbReference type="SMART" id="SM00181">
    <property type="entry name" value="EGF"/>
    <property type="match status" value="3"/>
</dbReference>
<dbReference type="CDD" id="cd00054">
    <property type="entry name" value="EGF_CA"/>
    <property type="match status" value="2"/>
</dbReference>
<gene>
    <name evidence="20" type="ORF">PVAP13_6KG344406</name>
</gene>
<dbReference type="InterPro" id="IPR000742">
    <property type="entry name" value="EGF"/>
</dbReference>
<keyword evidence="7" id="KW-0677">Repeat</keyword>
<evidence type="ECO:0000256" key="9">
    <source>
        <dbReference type="ARBA" id="ARBA00022777"/>
    </source>
</evidence>
<dbReference type="GO" id="GO:0030247">
    <property type="term" value="F:polysaccharide binding"/>
    <property type="evidence" value="ECO:0007669"/>
    <property type="project" value="InterPro"/>
</dbReference>
<dbReference type="InterPro" id="IPR017441">
    <property type="entry name" value="Protein_kinase_ATP_BS"/>
</dbReference>
<evidence type="ECO:0000256" key="1">
    <source>
        <dbReference type="ARBA" id="ARBA00004479"/>
    </source>
</evidence>
<dbReference type="SMART" id="SM00220">
    <property type="entry name" value="S_TKc"/>
    <property type="match status" value="1"/>
</dbReference>
<feature type="transmembrane region" description="Helical" evidence="17">
    <location>
        <begin position="405"/>
        <end position="430"/>
    </location>
</feature>
<dbReference type="Gene3D" id="2.10.25.10">
    <property type="entry name" value="Laminin"/>
    <property type="match status" value="2"/>
</dbReference>
<dbReference type="GO" id="GO:0007166">
    <property type="term" value="P:cell surface receptor signaling pathway"/>
    <property type="evidence" value="ECO:0007669"/>
    <property type="project" value="InterPro"/>
</dbReference>
<feature type="binding site" evidence="16">
    <location>
        <position position="510"/>
    </location>
    <ligand>
        <name>ATP</name>
        <dbReference type="ChEBI" id="CHEBI:30616"/>
    </ligand>
</feature>
<dbReference type="SUPFAM" id="SSF57184">
    <property type="entry name" value="Growth factor receptor domain"/>
    <property type="match status" value="1"/>
</dbReference>
<comment type="subcellular location">
    <subcellularLocation>
        <location evidence="1">Membrane</location>
        <topology evidence="1">Single-pass type I membrane protein</topology>
    </subcellularLocation>
</comment>
<keyword evidence="6" id="KW-0732">Signal</keyword>
<dbReference type="PROSITE" id="PS00010">
    <property type="entry name" value="ASX_HYDROXYL"/>
    <property type="match status" value="2"/>
</dbReference>
<evidence type="ECO:0000256" key="7">
    <source>
        <dbReference type="ARBA" id="ARBA00022737"/>
    </source>
</evidence>
<proteinExistence type="predicted"/>
<dbReference type="InterPro" id="IPR001881">
    <property type="entry name" value="EGF-like_Ca-bd_dom"/>
</dbReference>
<dbReference type="GO" id="GO:0004674">
    <property type="term" value="F:protein serine/threonine kinase activity"/>
    <property type="evidence" value="ECO:0007669"/>
    <property type="project" value="UniProtKB-KW"/>
</dbReference>
<dbReference type="Gene3D" id="3.30.200.20">
    <property type="entry name" value="Phosphorylase Kinase, domain 1"/>
    <property type="match status" value="1"/>
</dbReference>
<evidence type="ECO:0000259" key="19">
    <source>
        <dbReference type="PROSITE" id="PS50026"/>
    </source>
</evidence>
<dbReference type="Gene3D" id="1.10.510.10">
    <property type="entry name" value="Transferase(Phosphotransferase) domain 1"/>
    <property type="match status" value="1"/>
</dbReference>
<dbReference type="PROSITE" id="PS50011">
    <property type="entry name" value="PROTEIN_KINASE_DOM"/>
    <property type="match status" value="1"/>
</dbReference>
<evidence type="ECO:0000256" key="3">
    <source>
        <dbReference type="ARBA" id="ARBA00022536"/>
    </source>
</evidence>
<dbReference type="Pfam" id="PF07714">
    <property type="entry name" value="PK_Tyr_Ser-Thr"/>
    <property type="match status" value="1"/>
</dbReference>
<evidence type="ECO:0000256" key="17">
    <source>
        <dbReference type="SAM" id="Phobius"/>
    </source>
</evidence>
<dbReference type="Pfam" id="PF07645">
    <property type="entry name" value="EGF_CA"/>
    <property type="match status" value="2"/>
</dbReference>